<evidence type="ECO:0000256" key="10">
    <source>
        <dbReference type="SAM" id="Phobius"/>
    </source>
</evidence>
<dbReference type="PANTHER" id="PTHR43302:SF5">
    <property type="entry name" value="TRANSPORTER ARSB-RELATED"/>
    <property type="match status" value="1"/>
</dbReference>
<evidence type="ECO:0000256" key="9">
    <source>
        <dbReference type="ARBA" id="ARBA00023136"/>
    </source>
</evidence>
<gene>
    <name evidence="12" type="ORF">N864_13915</name>
</gene>
<accession>W9GKY9</accession>
<keyword evidence="9 10" id="KW-0472">Membrane</keyword>
<evidence type="ECO:0000256" key="4">
    <source>
        <dbReference type="ARBA" id="ARBA00022448"/>
    </source>
</evidence>
<evidence type="ECO:0000256" key="8">
    <source>
        <dbReference type="ARBA" id="ARBA00022989"/>
    </source>
</evidence>
<evidence type="ECO:0000313" key="13">
    <source>
        <dbReference type="Proteomes" id="UP000019494"/>
    </source>
</evidence>
<dbReference type="GO" id="GO:0046685">
    <property type="term" value="P:response to arsenic-containing substance"/>
    <property type="evidence" value="ECO:0007669"/>
    <property type="project" value="UniProtKB-KW"/>
</dbReference>
<feature type="transmembrane region" description="Helical" evidence="10">
    <location>
        <begin position="23"/>
        <end position="40"/>
    </location>
</feature>
<evidence type="ECO:0000256" key="2">
    <source>
        <dbReference type="ARBA" id="ARBA00006433"/>
    </source>
</evidence>
<evidence type="ECO:0000256" key="5">
    <source>
        <dbReference type="ARBA" id="ARBA00022475"/>
    </source>
</evidence>
<dbReference type="PRINTS" id="PR00758">
    <property type="entry name" value="ARSENICPUMP"/>
</dbReference>
<feature type="transmembrane region" description="Helical" evidence="10">
    <location>
        <begin position="189"/>
        <end position="207"/>
    </location>
</feature>
<feature type="transmembrane region" description="Helical" evidence="10">
    <location>
        <begin position="61"/>
        <end position="79"/>
    </location>
</feature>
<keyword evidence="13" id="KW-1185">Reference proteome</keyword>
<keyword evidence="5" id="KW-1003">Cell membrane</keyword>
<feature type="transmembrane region" description="Helical" evidence="10">
    <location>
        <begin position="150"/>
        <end position="168"/>
    </location>
</feature>
<feature type="transmembrane region" description="Helical" evidence="10">
    <location>
        <begin position="242"/>
        <end position="262"/>
    </location>
</feature>
<feature type="transmembrane region" description="Helical" evidence="10">
    <location>
        <begin position="213"/>
        <end position="230"/>
    </location>
</feature>
<reference evidence="13" key="1">
    <citation type="submission" date="2013-08" db="EMBL/GenBank/DDBJ databases">
        <title>Intrasporangium oryzae NRRL B-24470.</title>
        <authorList>
            <person name="Liu H."/>
            <person name="Wang G."/>
        </authorList>
    </citation>
    <scope>NUCLEOTIDE SEQUENCE [LARGE SCALE GENOMIC DNA]</scope>
    <source>
        <strain evidence="13">Q5-1</strain>
    </source>
</reference>
<dbReference type="InterPro" id="IPR004680">
    <property type="entry name" value="Cit_transptr-like_dom"/>
</dbReference>
<keyword evidence="7" id="KW-0059">Arsenical resistance</keyword>
<dbReference type="GO" id="GO:0015105">
    <property type="term" value="F:arsenite transmembrane transporter activity"/>
    <property type="evidence" value="ECO:0007669"/>
    <property type="project" value="InterPro"/>
</dbReference>
<dbReference type="RefSeq" id="WP_081793400.1">
    <property type="nucleotide sequence ID" value="NZ_AWQS01000027.1"/>
</dbReference>
<evidence type="ECO:0000256" key="6">
    <source>
        <dbReference type="ARBA" id="ARBA00022692"/>
    </source>
</evidence>
<dbReference type="EMBL" id="AWQS01000027">
    <property type="protein sequence ID" value="EWT06931.1"/>
    <property type="molecule type" value="Genomic_DNA"/>
</dbReference>
<comment type="similarity">
    <text evidence="2">Belongs to the ArsB family.</text>
</comment>
<comment type="subcellular location">
    <subcellularLocation>
        <location evidence="1">Cell membrane</location>
        <topology evidence="1">Multi-pass membrane protein</topology>
    </subcellularLocation>
</comment>
<protein>
    <submittedName>
        <fullName evidence="12">Arsenic transporter</fullName>
    </submittedName>
</protein>
<feature type="transmembrane region" description="Helical" evidence="10">
    <location>
        <begin position="350"/>
        <end position="372"/>
    </location>
</feature>
<evidence type="ECO:0000313" key="12">
    <source>
        <dbReference type="EMBL" id="EWT06931.1"/>
    </source>
</evidence>
<dbReference type="PANTHER" id="PTHR43302">
    <property type="entry name" value="TRANSPORTER ARSB-RELATED"/>
    <property type="match status" value="1"/>
</dbReference>
<evidence type="ECO:0000256" key="7">
    <source>
        <dbReference type="ARBA" id="ARBA00022849"/>
    </source>
</evidence>
<keyword evidence="4" id="KW-0813">Transport</keyword>
<keyword evidence="8 10" id="KW-1133">Transmembrane helix</keyword>
<comment type="similarity">
    <text evidence="3">Belongs to the CitM (TC 2.A.11) transporter family.</text>
</comment>
<keyword evidence="6 10" id="KW-0812">Transmembrane</keyword>
<dbReference type="AlphaFoldDB" id="W9GKY9"/>
<dbReference type="Proteomes" id="UP000019494">
    <property type="component" value="Unassembled WGS sequence"/>
</dbReference>
<dbReference type="GO" id="GO:0005886">
    <property type="term" value="C:plasma membrane"/>
    <property type="evidence" value="ECO:0007669"/>
    <property type="project" value="UniProtKB-SubCell"/>
</dbReference>
<dbReference type="Pfam" id="PF03600">
    <property type="entry name" value="CitMHS"/>
    <property type="match status" value="1"/>
</dbReference>
<evidence type="ECO:0000256" key="3">
    <source>
        <dbReference type="ARBA" id="ARBA00009843"/>
    </source>
</evidence>
<comment type="caution">
    <text evidence="12">The sequence shown here is derived from an EMBL/GenBank/DDBJ whole genome shotgun (WGS) entry which is preliminary data.</text>
</comment>
<proteinExistence type="inferred from homology"/>
<dbReference type="PATRIC" id="fig|584657.3.peg.1085"/>
<feature type="domain" description="Citrate transporter-like" evidence="11">
    <location>
        <begin position="24"/>
        <end position="311"/>
    </location>
</feature>
<organism evidence="12 13">
    <name type="scientific">Intrasporangium chromatireducens Q5-1</name>
    <dbReference type="NCBI Taxonomy" id="584657"/>
    <lineage>
        <taxon>Bacteria</taxon>
        <taxon>Bacillati</taxon>
        <taxon>Actinomycetota</taxon>
        <taxon>Actinomycetes</taxon>
        <taxon>Micrococcales</taxon>
        <taxon>Intrasporangiaceae</taxon>
        <taxon>Intrasporangium</taxon>
    </lineage>
</organism>
<feature type="transmembrane region" description="Helical" evidence="10">
    <location>
        <begin position="313"/>
        <end position="338"/>
    </location>
</feature>
<evidence type="ECO:0000259" key="11">
    <source>
        <dbReference type="Pfam" id="PF03600"/>
    </source>
</evidence>
<evidence type="ECO:0000256" key="1">
    <source>
        <dbReference type="ARBA" id="ARBA00004651"/>
    </source>
</evidence>
<name>W9GKY9_9MICO</name>
<sequence length="374" mass="38907">MISTQAVPGVGPLLDLGGLVDRVVPILVFLVALTVVAEICDAAGLFDEAAHWAARLARGRVVVLWLLIVALSTAATILLSLDTTAVLLTPVAIVVARQVGAAALPFAMTTLWLANSGSLLLPVSNLTNLLARHPLSALGVGTTSEYVALIWRPAVVAVVMTVAVLWILNRRSFSGRFGQPPRGEPHDRLLMLLSAAVVVLMVAGFILSSQPAYPAGAAAVVLLVVTWRRAPQLLRSVRPPWLTVLGLCLLFLVVDAALRHGLEDVLRSVVGSGTSLPDLARVSGVGAVSANAFDNLPAYLALEPTASDSAVRLVALLVGVNAGPLVTPWGSVATILWLRQCRRAGLVVGVPRLALQGLLCAVVVVAAATVSASI</sequence>
<dbReference type="InterPro" id="IPR000802">
    <property type="entry name" value="Arsenical_pump_ArsB"/>
</dbReference>